<gene>
    <name evidence="2" type="ORF">GV827_10240</name>
</gene>
<keyword evidence="2" id="KW-0808">Transferase</keyword>
<dbReference type="PROSITE" id="PS51186">
    <property type="entry name" value="GNAT"/>
    <property type="match status" value="1"/>
</dbReference>
<dbReference type="InterPro" id="IPR000182">
    <property type="entry name" value="GNAT_dom"/>
</dbReference>
<dbReference type="RefSeq" id="WP_164353711.1">
    <property type="nucleotide sequence ID" value="NZ_JAABNT010000005.1"/>
</dbReference>
<evidence type="ECO:0000313" key="2">
    <source>
        <dbReference type="EMBL" id="NEK22786.1"/>
    </source>
</evidence>
<dbReference type="Proteomes" id="UP000468591">
    <property type="component" value="Unassembled WGS sequence"/>
</dbReference>
<dbReference type="Gene3D" id="3.40.630.30">
    <property type="match status" value="1"/>
</dbReference>
<dbReference type="PANTHER" id="PTHR43610">
    <property type="entry name" value="BLL6696 PROTEIN"/>
    <property type="match status" value="1"/>
</dbReference>
<evidence type="ECO:0000313" key="3">
    <source>
        <dbReference type="Proteomes" id="UP000468591"/>
    </source>
</evidence>
<dbReference type="PANTHER" id="PTHR43610:SF1">
    <property type="entry name" value="N-ACETYLTRANSFERASE DOMAIN-CONTAINING PROTEIN"/>
    <property type="match status" value="1"/>
</dbReference>
<dbReference type="SUPFAM" id="SSF55729">
    <property type="entry name" value="Acyl-CoA N-acyltransferases (Nat)"/>
    <property type="match status" value="1"/>
</dbReference>
<reference evidence="2 3" key="1">
    <citation type="submission" date="2020-01" db="EMBL/GenBank/DDBJ databases">
        <title>Sulfitobacter sediminilitoris sp. nov., isolated from a tidal flat.</title>
        <authorList>
            <person name="Park S."/>
            <person name="Yoon J.-H."/>
        </authorList>
    </citation>
    <scope>NUCLEOTIDE SEQUENCE [LARGE SCALE GENOMIC DNA]</scope>
    <source>
        <strain evidence="2 3">JBTF-M27</strain>
    </source>
</reference>
<keyword evidence="3" id="KW-1185">Reference proteome</keyword>
<organism evidence="2 3">
    <name type="scientific">Sulfitobacter sediminilitoris</name>
    <dbReference type="NCBI Taxonomy" id="2698830"/>
    <lineage>
        <taxon>Bacteria</taxon>
        <taxon>Pseudomonadati</taxon>
        <taxon>Pseudomonadota</taxon>
        <taxon>Alphaproteobacteria</taxon>
        <taxon>Rhodobacterales</taxon>
        <taxon>Roseobacteraceae</taxon>
        <taxon>Sulfitobacter</taxon>
    </lineage>
</organism>
<dbReference type="InterPro" id="IPR016181">
    <property type="entry name" value="Acyl_CoA_acyltransferase"/>
</dbReference>
<dbReference type="AlphaFoldDB" id="A0A6P0CCA2"/>
<protein>
    <submittedName>
        <fullName evidence="2">GNAT family N-acetyltransferase</fullName>
    </submittedName>
</protein>
<comment type="caution">
    <text evidence="2">The sequence shown here is derived from an EMBL/GenBank/DDBJ whole genome shotgun (WGS) entry which is preliminary data.</text>
</comment>
<accession>A0A6P0CCA2</accession>
<dbReference type="GO" id="GO:0016747">
    <property type="term" value="F:acyltransferase activity, transferring groups other than amino-acyl groups"/>
    <property type="evidence" value="ECO:0007669"/>
    <property type="project" value="InterPro"/>
</dbReference>
<proteinExistence type="predicted"/>
<evidence type="ECO:0000259" key="1">
    <source>
        <dbReference type="PROSITE" id="PS51186"/>
    </source>
</evidence>
<dbReference type="Pfam" id="PF13302">
    <property type="entry name" value="Acetyltransf_3"/>
    <property type="match status" value="1"/>
</dbReference>
<dbReference type="EMBL" id="JAABNT010000005">
    <property type="protein sequence ID" value="NEK22786.1"/>
    <property type="molecule type" value="Genomic_DNA"/>
</dbReference>
<name>A0A6P0CCA2_9RHOB</name>
<sequence length="187" mass="20976">MRLFVLDGLMRPDFDPQPTLQDGSLLLRPLAAGDLEPLFAVAKDPAVWAGHPAKDRYKREVFEPHFDTLLASGDTLAVCRTTDREIIGCARYYEAPDHPESISIGYTFLGRAFWGGQTNHTMKSLMLAHAYDCVDTVWLHIDPMNIRSQKATAKLGAVLVKEGPLTLGGKRGIWQSWRLDQDVWARI</sequence>
<feature type="domain" description="N-acetyltransferase" evidence="1">
    <location>
        <begin position="25"/>
        <end position="187"/>
    </location>
</feature>